<dbReference type="Proteomes" id="UP001199916">
    <property type="component" value="Unassembled WGS sequence"/>
</dbReference>
<reference evidence="9 10" key="1">
    <citation type="submission" date="2021-11" db="EMBL/GenBank/DDBJ databases">
        <title>Draft genome sequence of Paenibacillus profundus YoMME, a new Gram-positive bacteria with exoelectrogenic properties.</title>
        <authorList>
            <person name="Hubenova Y."/>
            <person name="Hubenova E."/>
            <person name="Manasiev Y."/>
            <person name="Peykov S."/>
            <person name="Mitov M."/>
        </authorList>
    </citation>
    <scope>NUCLEOTIDE SEQUENCE [LARGE SCALE GENOMIC DNA]</scope>
    <source>
        <strain evidence="9 10">YoMME</strain>
    </source>
</reference>
<comment type="subcellular location">
    <subcellularLocation>
        <location evidence="1 7">Cell membrane</location>
        <topology evidence="1 7">Multi-pass membrane protein</topology>
    </subcellularLocation>
</comment>
<accession>A0ABS8YJT8</accession>
<dbReference type="InterPro" id="IPR000515">
    <property type="entry name" value="MetI-like"/>
</dbReference>
<evidence type="ECO:0000256" key="6">
    <source>
        <dbReference type="ARBA" id="ARBA00023136"/>
    </source>
</evidence>
<keyword evidence="10" id="KW-1185">Reference proteome</keyword>
<dbReference type="CDD" id="cd06261">
    <property type="entry name" value="TM_PBP2"/>
    <property type="match status" value="1"/>
</dbReference>
<dbReference type="SUPFAM" id="SSF161098">
    <property type="entry name" value="MetI-like"/>
    <property type="match status" value="1"/>
</dbReference>
<comment type="caution">
    <text evidence="9">The sequence shown here is derived from an EMBL/GenBank/DDBJ whole genome shotgun (WGS) entry which is preliminary data.</text>
</comment>
<dbReference type="Gene3D" id="1.10.3720.10">
    <property type="entry name" value="MetI-like"/>
    <property type="match status" value="1"/>
</dbReference>
<evidence type="ECO:0000256" key="5">
    <source>
        <dbReference type="ARBA" id="ARBA00022989"/>
    </source>
</evidence>
<evidence type="ECO:0000313" key="10">
    <source>
        <dbReference type="Proteomes" id="UP001199916"/>
    </source>
</evidence>
<evidence type="ECO:0000256" key="1">
    <source>
        <dbReference type="ARBA" id="ARBA00004651"/>
    </source>
</evidence>
<dbReference type="InterPro" id="IPR035906">
    <property type="entry name" value="MetI-like_sf"/>
</dbReference>
<evidence type="ECO:0000256" key="7">
    <source>
        <dbReference type="RuleBase" id="RU363032"/>
    </source>
</evidence>
<dbReference type="EMBL" id="JAJNBZ010000024">
    <property type="protein sequence ID" value="MCE5172153.1"/>
    <property type="molecule type" value="Genomic_DNA"/>
</dbReference>
<sequence length="275" mass="30372">MGARLFTSLSRHFFLILVLLFAIGPIALLFINAVKPPEEFQVSPFSLPAHFTLENITAAWNMGEYGRAYLNSILVGCSTVAIICIAGGLCAYALAKMDFKGKGGILAFLFLCVSVPLGMFLVPLFYMWQKLHLMNTLTGLIIIYSAIFLPLNIFILRTFFLGIPKELSESARIDGCNEGMILMKIIVPIAKPAFLTVALLAGLYTWNEFFFANAFVQTEALKPVSTKYLTFVGNFSSDWSKISAAGLISILPFTVIYMFLQRRFIEGVAEGSLKG</sequence>
<dbReference type="Pfam" id="PF00528">
    <property type="entry name" value="BPD_transp_1"/>
    <property type="match status" value="1"/>
</dbReference>
<evidence type="ECO:0000256" key="2">
    <source>
        <dbReference type="ARBA" id="ARBA00022448"/>
    </source>
</evidence>
<comment type="similarity">
    <text evidence="7">Belongs to the binding-protein-dependent transport system permease family.</text>
</comment>
<dbReference type="RefSeq" id="WP_019423936.1">
    <property type="nucleotide sequence ID" value="NZ_JAJNBZ010000024.1"/>
</dbReference>
<keyword evidence="4 7" id="KW-0812">Transmembrane</keyword>
<protein>
    <submittedName>
        <fullName evidence="9">Carbohydrate ABC transporter permease</fullName>
    </submittedName>
</protein>
<proteinExistence type="inferred from homology"/>
<organism evidence="9 10">
    <name type="scientific">Paenibacillus profundus</name>
    <dbReference type="NCBI Taxonomy" id="1173085"/>
    <lineage>
        <taxon>Bacteria</taxon>
        <taxon>Bacillati</taxon>
        <taxon>Bacillota</taxon>
        <taxon>Bacilli</taxon>
        <taxon>Bacillales</taxon>
        <taxon>Paenibacillaceae</taxon>
        <taxon>Paenibacillus</taxon>
    </lineage>
</organism>
<feature type="transmembrane region" description="Helical" evidence="7">
    <location>
        <begin position="181"/>
        <end position="206"/>
    </location>
</feature>
<evidence type="ECO:0000256" key="4">
    <source>
        <dbReference type="ARBA" id="ARBA00022692"/>
    </source>
</evidence>
<feature type="transmembrane region" description="Helical" evidence="7">
    <location>
        <begin position="140"/>
        <end position="160"/>
    </location>
</feature>
<gene>
    <name evidence="9" type="ORF">LQV63_22990</name>
</gene>
<feature type="transmembrane region" description="Helical" evidence="7">
    <location>
        <begin position="106"/>
        <end position="128"/>
    </location>
</feature>
<feature type="transmembrane region" description="Helical" evidence="7">
    <location>
        <begin position="12"/>
        <end position="34"/>
    </location>
</feature>
<dbReference type="PANTHER" id="PTHR43744">
    <property type="entry name" value="ABC TRANSPORTER PERMEASE PROTEIN MG189-RELATED-RELATED"/>
    <property type="match status" value="1"/>
</dbReference>
<evidence type="ECO:0000256" key="3">
    <source>
        <dbReference type="ARBA" id="ARBA00022475"/>
    </source>
</evidence>
<feature type="transmembrane region" description="Helical" evidence="7">
    <location>
        <begin position="242"/>
        <end position="260"/>
    </location>
</feature>
<dbReference type="PROSITE" id="PS50928">
    <property type="entry name" value="ABC_TM1"/>
    <property type="match status" value="1"/>
</dbReference>
<keyword evidence="5 7" id="KW-1133">Transmembrane helix</keyword>
<feature type="transmembrane region" description="Helical" evidence="7">
    <location>
        <begin position="69"/>
        <end position="94"/>
    </location>
</feature>
<keyword evidence="6 7" id="KW-0472">Membrane</keyword>
<name>A0ABS8YJT8_9BACL</name>
<evidence type="ECO:0000259" key="8">
    <source>
        <dbReference type="PROSITE" id="PS50928"/>
    </source>
</evidence>
<keyword evidence="3" id="KW-1003">Cell membrane</keyword>
<evidence type="ECO:0000313" key="9">
    <source>
        <dbReference type="EMBL" id="MCE5172153.1"/>
    </source>
</evidence>
<dbReference type="PANTHER" id="PTHR43744:SF8">
    <property type="entry name" value="SN-GLYCEROL-3-PHOSPHATE TRANSPORT SYSTEM PERMEASE PROTEIN UGPE"/>
    <property type="match status" value="1"/>
</dbReference>
<feature type="domain" description="ABC transmembrane type-1" evidence="8">
    <location>
        <begin position="69"/>
        <end position="260"/>
    </location>
</feature>
<keyword evidence="2 7" id="KW-0813">Transport</keyword>